<reference evidence="2" key="1">
    <citation type="journal article" date="2019" name="Int. J. Syst. Evol. Microbiol.">
        <title>The Global Catalogue of Microorganisms (GCM) 10K type strain sequencing project: providing services to taxonomists for standard genome sequencing and annotation.</title>
        <authorList>
            <consortium name="The Broad Institute Genomics Platform"/>
            <consortium name="The Broad Institute Genome Sequencing Center for Infectious Disease"/>
            <person name="Wu L."/>
            <person name="Ma J."/>
        </authorList>
    </citation>
    <scope>NUCLEOTIDE SEQUENCE [LARGE SCALE GENOMIC DNA]</scope>
    <source>
        <strain evidence="2">KCTC 42742</strain>
    </source>
</reference>
<keyword evidence="2" id="KW-1185">Reference proteome</keyword>
<dbReference type="Pfam" id="PF16290">
    <property type="entry name" value="DUF4936"/>
    <property type="match status" value="1"/>
</dbReference>
<dbReference type="Proteomes" id="UP001595741">
    <property type="component" value="Unassembled WGS sequence"/>
</dbReference>
<gene>
    <name evidence="1" type="ORF">ACFOLG_02490</name>
</gene>
<protein>
    <submittedName>
        <fullName evidence="1">DUF4936 family protein</fullName>
    </submittedName>
</protein>
<organism evidence="1 2">
    <name type="scientific">Vogesella facilis</name>
    <dbReference type="NCBI Taxonomy" id="1655232"/>
    <lineage>
        <taxon>Bacteria</taxon>
        <taxon>Pseudomonadati</taxon>
        <taxon>Pseudomonadota</taxon>
        <taxon>Betaproteobacteria</taxon>
        <taxon>Neisseriales</taxon>
        <taxon>Chromobacteriaceae</taxon>
        <taxon>Vogesella</taxon>
    </lineage>
</organism>
<comment type="caution">
    <text evidence="1">The sequence shown here is derived from an EMBL/GenBank/DDBJ whole genome shotgun (WGS) entry which is preliminary data.</text>
</comment>
<dbReference type="EMBL" id="JBHRXN010000006">
    <property type="protein sequence ID" value="MFC3531044.1"/>
    <property type="molecule type" value="Genomic_DNA"/>
</dbReference>
<dbReference type="RefSeq" id="WP_386088027.1">
    <property type="nucleotide sequence ID" value="NZ_JBHRXN010000006.1"/>
</dbReference>
<evidence type="ECO:0000313" key="1">
    <source>
        <dbReference type="EMBL" id="MFC3531044.1"/>
    </source>
</evidence>
<accession>A0ABV7RC56</accession>
<proteinExistence type="predicted"/>
<sequence>MALSLYIYYRVDGNFLPAQQQANALLAEIQQKTGIAGRLLRRRDDAQTWMEIYEPIGDAAAFGAALQAAVARQPLLAALQRHEEWFQPLDT</sequence>
<dbReference type="InterPro" id="IPR032556">
    <property type="entry name" value="DUF4936"/>
</dbReference>
<name>A0ABV7RC56_9NEIS</name>
<evidence type="ECO:0000313" key="2">
    <source>
        <dbReference type="Proteomes" id="UP001595741"/>
    </source>
</evidence>